<organism evidence="2 3">
    <name type="scientific">Thalassotalea euphylliae</name>
    <dbReference type="NCBI Taxonomy" id="1655234"/>
    <lineage>
        <taxon>Bacteria</taxon>
        <taxon>Pseudomonadati</taxon>
        <taxon>Pseudomonadota</taxon>
        <taxon>Gammaproteobacteria</taxon>
        <taxon>Alteromonadales</taxon>
        <taxon>Colwelliaceae</taxon>
        <taxon>Thalassotalea</taxon>
    </lineage>
</organism>
<proteinExistence type="predicted"/>
<reference evidence="3" key="1">
    <citation type="submission" date="2018-08" db="EMBL/GenBank/DDBJ databases">
        <title>Thalassotalea euphylliae genome.</title>
        <authorList>
            <person name="Summers S."/>
            <person name="Rice S.A."/>
            <person name="Freckelton M.L."/>
            <person name="Nedved B.T."/>
            <person name="Hadfield M.G."/>
        </authorList>
    </citation>
    <scope>NUCLEOTIDE SEQUENCE [LARGE SCALE GENOMIC DNA]</scope>
    <source>
        <strain evidence="3">H3</strain>
    </source>
</reference>
<evidence type="ECO:0000256" key="1">
    <source>
        <dbReference type="SAM" id="SignalP"/>
    </source>
</evidence>
<dbReference type="PROSITE" id="PS51257">
    <property type="entry name" value="PROKAR_LIPOPROTEIN"/>
    <property type="match status" value="1"/>
</dbReference>
<dbReference type="RefSeq" id="WP_116015962.1">
    <property type="nucleotide sequence ID" value="NZ_QUOT01000001.1"/>
</dbReference>
<sequence>MKIYSMIIALFAFSLTACQKSDQASEATNSTLAPASMQESKMLEACYQGITANDAVANAIANQDFRLLSTSTRIPQFPGTDQSRYQEYKAKCGANFLPNMGDVKQQGESSEMRKQVKQYMVEYNQLMLETCLKHHNNG</sequence>
<feature type="signal peptide" evidence="1">
    <location>
        <begin position="1"/>
        <end position="17"/>
    </location>
</feature>
<dbReference type="AlphaFoldDB" id="A0A3E0U3W8"/>
<comment type="caution">
    <text evidence="2">The sequence shown here is derived from an EMBL/GenBank/DDBJ whole genome shotgun (WGS) entry which is preliminary data.</text>
</comment>
<evidence type="ECO:0000313" key="3">
    <source>
        <dbReference type="Proteomes" id="UP000256899"/>
    </source>
</evidence>
<gene>
    <name evidence="2" type="ORF">DXX94_11380</name>
</gene>
<protein>
    <recommendedName>
        <fullName evidence="4">Lipoprotein</fullName>
    </recommendedName>
</protein>
<keyword evidence="1" id="KW-0732">Signal</keyword>
<feature type="chain" id="PRO_5017668478" description="Lipoprotein" evidence="1">
    <location>
        <begin position="18"/>
        <end position="138"/>
    </location>
</feature>
<evidence type="ECO:0000313" key="2">
    <source>
        <dbReference type="EMBL" id="REL31263.1"/>
    </source>
</evidence>
<keyword evidence="3" id="KW-1185">Reference proteome</keyword>
<accession>A0A3E0U3W8</accession>
<name>A0A3E0U3W8_9GAMM</name>
<dbReference type="EMBL" id="QUOT01000001">
    <property type="protein sequence ID" value="REL31263.1"/>
    <property type="molecule type" value="Genomic_DNA"/>
</dbReference>
<evidence type="ECO:0008006" key="4">
    <source>
        <dbReference type="Google" id="ProtNLM"/>
    </source>
</evidence>
<dbReference type="Proteomes" id="UP000256899">
    <property type="component" value="Unassembled WGS sequence"/>
</dbReference>